<accession>A0A917GMT0</accession>
<evidence type="ECO:0000313" key="6">
    <source>
        <dbReference type="EMBL" id="GGG51515.1"/>
    </source>
</evidence>
<feature type="active site" description="Charge relay system" evidence="4">
    <location>
        <position position="312"/>
    </location>
</feature>
<evidence type="ECO:0000256" key="4">
    <source>
        <dbReference type="PIRSR" id="PIRSR005211-1"/>
    </source>
</evidence>
<dbReference type="SUPFAM" id="SSF53474">
    <property type="entry name" value="alpha/beta-Hydrolases"/>
    <property type="match status" value="1"/>
</dbReference>
<dbReference type="PANTHER" id="PTHR10794:SF94">
    <property type="entry name" value="ESTERASE YHET-RELATED"/>
    <property type="match status" value="1"/>
</dbReference>
<feature type="active site" description="Charge relay system" evidence="4">
    <location>
        <position position="150"/>
    </location>
</feature>
<dbReference type="Gene3D" id="3.40.50.1820">
    <property type="entry name" value="alpha/beta hydrolase"/>
    <property type="match status" value="1"/>
</dbReference>
<proteinExistence type="inferred from homology"/>
<name>A0A917GMT0_9GAMM</name>
<keyword evidence="2" id="KW-0719">Serine esterase</keyword>
<dbReference type="PIRSF" id="PIRSF005211">
    <property type="entry name" value="Ab_hydro_YheT"/>
    <property type="match status" value="1"/>
</dbReference>
<dbReference type="Proteomes" id="UP000627715">
    <property type="component" value="Unassembled WGS sequence"/>
</dbReference>
<reference evidence="6" key="2">
    <citation type="submission" date="2020-09" db="EMBL/GenBank/DDBJ databases">
        <authorList>
            <person name="Sun Q."/>
            <person name="Zhou Y."/>
        </authorList>
    </citation>
    <scope>NUCLEOTIDE SEQUENCE</scope>
    <source>
        <strain evidence="6">CGMCC 1.15425</strain>
    </source>
</reference>
<dbReference type="InterPro" id="IPR050960">
    <property type="entry name" value="AB_hydrolase_4_sf"/>
</dbReference>
<dbReference type="OrthoDB" id="332676at2"/>
<dbReference type="GO" id="GO:0047372">
    <property type="term" value="F:monoacylglycerol lipase activity"/>
    <property type="evidence" value="ECO:0007669"/>
    <property type="project" value="TreeGrafter"/>
</dbReference>
<evidence type="ECO:0000256" key="1">
    <source>
        <dbReference type="ARBA" id="ARBA00010884"/>
    </source>
</evidence>
<evidence type="ECO:0000313" key="7">
    <source>
        <dbReference type="Proteomes" id="UP000627715"/>
    </source>
</evidence>
<comment type="similarity">
    <text evidence="1">Belongs to the AB hydrolase superfamily. AB hydrolase 4 family.</text>
</comment>
<evidence type="ECO:0000259" key="5">
    <source>
        <dbReference type="Pfam" id="PF00561"/>
    </source>
</evidence>
<sequence length="341" mass="38214">MALINDELQPPWVLAGGHRQTLWRKFISKPQLRRQRRRVELADGDFLDLDWLKPDTTQNNLPDTPAKDTLVLLVHGLAGSSESPYILNMQQSLAQIGMNSAALNLRSCSGEPNRLAKSYYSGCSDDVEQVVAQLLDGENTVERVIAVGYSLGANVLVKWLAETRFSNQVVCGVSVSNPLRLDVCCASMDKGIPFWYGRYFLQQLCRDLEEKYHLFQEKGDSEGLAQLDALGNWRKARTLWEFDDWVTAPMHGFDSARDYYQRCSSRQFIAGVKVPLLILHAADDPIIPPGVLPAKDEVPANVHIKLSPSGGHVGFIDRRQKDWLEQQLIAFIRLAQGGVLV</sequence>
<dbReference type="PROSITE" id="PS01133">
    <property type="entry name" value="UPF0017"/>
    <property type="match status" value="1"/>
</dbReference>
<dbReference type="AlphaFoldDB" id="A0A917GMT0"/>
<protein>
    <recommendedName>
        <fullName evidence="5">AB hydrolase-1 domain-containing protein</fullName>
    </recommendedName>
</protein>
<keyword evidence="3" id="KW-0378">Hydrolase</keyword>
<gene>
    <name evidence="6" type="ORF">GCM10011403_05880</name>
</gene>
<feature type="domain" description="AB hydrolase-1" evidence="5">
    <location>
        <begin position="70"/>
        <end position="317"/>
    </location>
</feature>
<dbReference type="InterPro" id="IPR000073">
    <property type="entry name" value="AB_hydrolase_1"/>
</dbReference>
<dbReference type="RefSeq" id="WP_068811448.1">
    <property type="nucleotide sequence ID" value="NZ_BMIY01000002.1"/>
</dbReference>
<comment type="caution">
    <text evidence="6">The sequence shown here is derived from an EMBL/GenBank/DDBJ whole genome shotgun (WGS) entry which is preliminary data.</text>
</comment>
<evidence type="ECO:0000256" key="2">
    <source>
        <dbReference type="ARBA" id="ARBA00022487"/>
    </source>
</evidence>
<keyword evidence="7" id="KW-1185">Reference proteome</keyword>
<dbReference type="InterPro" id="IPR029058">
    <property type="entry name" value="AB_hydrolase_fold"/>
</dbReference>
<dbReference type="Pfam" id="PF00561">
    <property type="entry name" value="Abhydrolase_1"/>
    <property type="match status" value="1"/>
</dbReference>
<organism evidence="6 7">
    <name type="scientific">Pseudohongiella nitratireducens</name>
    <dbReference type="NCBI Taxonomy" id="1768907"/>
    <lineage>
        <taxon>Bacteria</taxon>
        <taxon>Pseudomonadati</taxon>
        <taxon>Pseudomonadota</taxon>
        <taxon>Gammaproteobacteria</taxon>
        <taxon>Pseudomonadales</taxon>
        <taxon>Pseudohongiellaceae</taxon>
        <taxon>Pseudohongiella</taxon>
    </lineage>
</organism>
<reference evidence="6" key="1">
    <citation type="journal article" date="2014" name="Int. J. Syst. Evol. Microbiol.">
        <title>Complete genome sequence of Corynebacterium casei LMG S-19264T (=DSM 44701T), isolated from a smear-ripened cheese.</title>
        <authorList>
            <consortium name="US DOE Joint Genome Institute (JGI-PGF)"/>
            <person name="Walter F."/>
            <person name="Albersmeier A."/>
            <person name="Kalinowski J."/>
            <person name="Ruckert C."/>
        </authorList>
    </citation>
    <scope>NUCLEOTIDE SEQUENCE</scope>
    <source>
        <strain evidence="6">CGMCC 1.15425</strain>
    </source>
</reference>
<dbReference type="GO" id="GO:0034338">
    <property type="term" value="F:short-chain carboxylesterase activity"/>
    <property type="evidence" value="ECO:0007669"/>
    <property type="project" value="TreeGrafter"/>
</dbReference>
<feature type="active site" description="Charge relay system" evidence="4">
    <location>
        <position position="284"/>
    </location>
</feature>
<dbReference type="InterPro" id="IPR012020">
    <property type="entry name" value="ABHD4"/>
</dbReference>
<dbReference type="EMBL" id="BMIY01000002">
    <property type="protein sequence ID" value="GGG51515.1"/>
    <property type="molecule type" value="Genomic_DNA"/>
</dbReference>
<evidence type="ECO:0000256" key="3">
    <source>
        <dbReference type="ARBA" id="ARBA00022801"/>
    </source>
</evidence>
<dbReference type="PANTHER" id="PTHR10794">
    <property type="entry name" value="ABHYDROLASE DOMAIN-CONTAINING PROTEIN"/>
    <property type="match status" value="1"/>
</dbReference>
<dbReference type="InterPro" id="IPR000952">
    <property type="entry name" value="AB_hydrolase_4_CS"/>
</dbReference>